<comment type="caution">
    <text evidence="1">The sequence shown here is derived from an EMBL/GenBank/DDBJ whole genome shotgun (WGS) entry which is preliminary data.</text>
</comment>
<protein>
    <recommendedName>
        <fullName evidence="3">Endonuclease-reverse transcriptase</fullName>
    </recommendedName>
</protein>
<dbReference type="EMBL" id="JBEDNZ010000007">
    <property type="protein sequence ID" value="KAL0840133.1"/>
    <property type="molecule type" value="Genomic_DNA"/>
</dbReference>
<evidence type="ECO:0008006" key="3">
    <source>
        <dbReference type="Google" id="ProtNLM"/>
    </source>
</evidence>
<evidence type="ECO:0000313" key="2">
    <source>
        <dbReference type="Proteomes" id="UP001549921"/>
    </source>
</evidence>
<gene>
    <name evidence="1" type="ORF">ABMA28_015436</name>
</gene>
<reference evidence="1 2" key="1">
    <citation type="submission" date="2024-06" db="EMBL/GenBank/DDBJ databases">
        <title>A chromosome-level genome assembly of beet webworm, Loxostege sticticalis.</title>
        <authorList>
            <person name="Zhang Y."/>
        </authorList>
    </citation>
    <scope>NUCLEOTIDE SEQUENCE [LARGE SCALE GENOMIC DNA]</scope>
    <source>
        <strain evidence="1">AQ028</strain>
        <tissue evidence="1">Male pupae</tissue>
    </source>
</reference>
<evidence type="ECO:0000313" key="1">
    <source>
        <dbReference type="EMBL" id="KAL0840133.1"/>
    </source>
</evidence>
<dbReference type="PANTHER" id="PTHR46238:SF8">
    <property type="entry name" value="ENDONUCLEASE_EXONUCLEASE_PHOSPHATASE DOMAIN-CONTAINING PROTEIN"/>
    <property type="match status" value="1"/>
</dbReference>
<accession>A0ABD0TCS2</accession>
<organism evidence="1 2">
    <name type="scientific">Loxostege sticticalis</name>
    <name type="common">Beet webworm moth</name>
    <dbReference type="NCBI Taxonomy" id="481309"/>
    <lineage>
        <taxon>Eukaryota</taxon>
        <taxon>Metazoa</taxon>
        <taxon>Ecdysozoa</taxon>
        <taxon>Arthropoda</taxon>
        <taxon>Hexapoda</taxon>
        <taxon>Insecta</taxon>
        <taxon>Pterygota</taxon>
        <taxon>Neoptera</taxon>
        <taxon>Endopterygota</taxon>
        <taxon>Lepidoptera</taxon>
        <taxon>Glossata</taxon>
        <taxon>Ditrysia</taxon>
        <taxon>Pyraloidea</taxon>
        <taxon>Crambidae</taxon>
        <taxon>Pyraustinae</taxon>
        <taxon>Loxostege</taxon>
    </lineage>
</organism>
<name>A0ABD0TCS2_LOXSC</name>
<proteinExistence type="predicted"/>
<dbReference type="PANTHER" id="PTHR46238">
    <property type="entry name" value="REVERSE TRANSCRIPTASE DOMAIN-CONTAINING PROTEIN"/>
    <property type="match status" value="1"/>
</dbReference>
<dbReference type="AlphaFoldDB" id="A0ABD0TCS2"/>
<dbReference type="Proteomes" id="UP001549921">
    <property type="component" value="Unassembled WGS sequence"/>
</dbReference>
<sequence>MDNEICSLLALSLYSLSLDTQLKFSEIMYFCCRIAAAWLKWREVTGVTCDSRMPIKLKGLVYKSVIRPVLTYGSETWAVTKKHVQTIQIRNEYVRGSLGVRDVADKLQENRLRWFGHVKRRPPDYIGNVALSQNLPGQRRRGRPKLRWSSVIKKDLESCDLTEDDVQDRAKWRKNSRKADPVTRRDSC</sequence>